<dbReference type="PROSITE" id="PS50043">
    <property type="entry name" value="HTH_LUXR_2"/>
    <property type="match status" value="1"/>
</dbReference>
<organism evidence="5 6">
    <name type="scientific">Streptomyces calvus</name>
    <dbReference type="NCBI Taxonomy" id="67282"/>
    <lineage>
        <taxon>Bacteria</taxon>
        <taxon>Bacillati</taxon>
        <taxon>Actinomycetota</taxon>
        <taxon>Actinomycetes</taxon>
        <taxon>Kitasatosporales</taxon>
        <taxon>Streptomycetaceae</taxon>
        <taxon>Streptomyces</taxon>
    </lineage>
</organism>
<name>A0AA40SET9_9ACTN</name>
<dbReference type="GO" id="GO:0004016">
    <property type="term" value="F:adenylate cyclase activity"/>
    <property type="evidence" value="ECO:0007669"/>
    <property type="project" value="TreeGrafter"/>
</dbReference>
<accession>A0AA40SET9</accession>
<reference evidence="5 6" key="1">
    <citation type="submission" date="2020-08" db="EMBL/GenBank/DDBJ databases">
        <title>Genomic Encyclopedia of Type Strains, Phase III (KMG-III): the genomes of soil and plant-associated and newly described type strains.</title>
        <authorList>
            <person name="Whitman W."/>
        </authorList>
    </citation>
    <scope>NUCLEOTIDE SEQUENCE [LARGE SCALE GENOMIC DNA]</scope>
    <source>
        <strain evidence="5 6">CECT 3271</strain>
    </source>
</reference>
<dbReference type="InterPro" id="IPR036388">
    <property type="entry name" value="WH-like_DNA-bd_sf"/>
</dbReference>
<dbReference type="PRINTS" id="PR00038">
    <property type="entry name" value="HTHLUXR"/>
</dbReference>
<dbReference type="Proteomes" id="UP000530412">
    <property type="component" value="Unassembled WGS sequence"/>
</dbReference>
<keyword evidence="1" id="KW-0547">Nucleotide-binding</keyword>
<evidence type="ECO:0000313" key="5">
    <source>
        <dbReference type="EMBL" id="MBA8944866.1"/>
    </source>
</evidence>
<dbReference type="SUPFAM" id="SSF46894">
    <property type="entry name" value="C-terminal effector domain of the bipartite response regulators"/>
    <property type="match status" value="1"/>
</dbReference>
<dbReference type="CDD" id="cd06170">
    <property type="entry name" value="LuxR_C_like"/>
    <property type="match status" value="1"/>
</dbReference>
<dbReference type="Gene3D" id="1.10.10.10">
    <property type="entry name" value="Winged helix-like DNA-binding domain superfamily/Winged helix DNA-binding domain"/>
    <property type="match status" value="1"/>
</dbReference>
<dbReference type="PROSITE" id="PS00622">
    <property type="entry name" value="HTH_LUXR_1"/>
    <property type="match status" value="1"/>
</dbReference>
<dbReference type="PANTHER" id="PTHR16305:SF35">
    <property type="entry name" value="TRANSCRIPTIONAL ACTIVATOR DOMAIN"/>
    <property type="match status" value="1"/>
</dbReference>
<feature type="compositionally biased region" description="Basic and acidic residues" evidence="3">
    <location>
        <begin position="821"/>
        <end position="834"/>
    </location>
</feature>
<dbReference type="Pfam" id="PF00196">
    <property type="entry name" value="GerE"/>
    <property type="match status" value="1"/>
</dbReference>
<dbReference type="InterPro" id="IPR000792">
    <property type="entry name" value="Tscrpt_reg_LuxR_C"/>
</dbReference>
<evidence type="ECO:0000256" key="1">
    <source>
        <dbReference type="ARBA" id="ARBA00022741"/>
    </source>
</evidence>
<proteinExistence type="predicted"/>
<evidence type="ECO:0000259" key="4">
    <source>
        <dbReference type="PROSITE" id="PS50043"/>
    </source>
</evidence>
<comment type="caution">
    <text evidence="5">The sequence shown here is derived from an EMBL/GenBank/DDBJ whole genome shotgun (WGS) entry which is preliminary data.</text>
</comment>
<feature type="domain" description="HTH luxR-type" evidence="4">
    <location>
        <begin position="837"/>
        <end position="902"/>
    </location>
</feature>
<dbReference type="GO" id="GO:0003677">
    <property type="term" value="F:DNA binding"/>
    <property type="evidence" value="ECO:0007669"/>
    <property type="project" value="UniProtKB-KW"/>
</dbReference>
<dbReference type="InterPro" id="IPR016032">
    <property type="entry name" value="Sig_transdc_resp-reg_C-effctor"/>
</dbReference>
<dbReference type="SUPFAM" id="SSF52540">
    <property type="entry name" value="P-loop containing nucleoside triphosphate hydrolases"/>
    <property type="match status" value="1"/>
</dbReference>
<protein>
    <submittedName>
        <fullName evidence="5">DNA-binding CsgD family transcriptional regulator</fullName>
    </submittedName>
</protein>
<keyword evidence="5" id="KW-0238">DNA-binding</keyword>
<dbReference type="SMART" id="SM00421">
    <property type="entry name" value="HTH_LUXR"/>
    <property type="match status" value="1"/>
</dbReference>
<dbReference type="RefSeq" id="WP_233452594.1">
    <property type="nucleotide sequence ID" value="NZ_BMSU01000003.1"/>
</dbReference>
<dbReference type="GO" id="GO:0005737">
    <property type="term" value="C:cytoplasm"/>
    <property type="evidence" value="ECO:0007669"/>
    <property type="project" value="TreeGrafter"/>
</dbReference>
<sequence>MERDDDTMPDGGGTADEAEVALRRRLAAALDPKGPGRPVLLLIEGAAGTGKSRLVARLTAAPTGSARRTVPGDPPAAAGPELLVAEDVHRAPADDLARLRALLAAPPARLACVLSYRPEELAVPGLVLGPDTDLPAALTVVRHVVGPLDVAEVHRMAVAALGADRCPPGLAAVLHRVSGGVAQTVADLLDRPDLPDLLPPGPAAAGQPLAAALDRIGPPPRLEMLLRRRTAAVPEEHRPIVFAAAVLDEPATSRDLAAVAGLSGPRSTDALSAALRAAALEERGDGRYGFGSPLAAAAGRRTATGPDREVLHRRAARLLVRRQPVPWERVAGHRRACGDERGWLHAVERAARQFEDSGEQQRAVGLLESALATGPVPEQARSRLARLLARSAVMGLRSDETLKVLRHIVADPGLPPAVRGEIRLDLGLLLCNQMGDVMEGRDELARAVDELTGRPVPLARAMSALAMPYGPDASFAENVAWIERAVTVAEESGDPVVQAAVAANRVSVLLNGGDPAAWPLIERLPRDSDLIGCRQQTSRGLCNAADAAVWLGHYDSSRALLAEGVELAARSGAAYAEQTGRGCALVVDWATGRWSGLAERCRAFVDESGDMPYLASDARMVLGLLALARGEWADTLDHLTGPDAAGLDTGPVPISATASGALVRLALAHDDVAGAATEAAAAWQRLRAKGIWAWAAELAPWAVEATLRAGDPSTAGAMTEEFAVGLDGRDAPSADAALEWTRAVLAEHTGETDRAAAHYERSAAAYRALPRPYHAALTSAGAARCTLAADADSGPALAALADCATAFDTLGATWDAARTRADLRHHRPSTERRPPGRPRYGDVLSPREEEVAELAAAGMSNREIAATLHLSPRTVEQHVARALQKTGVHSRQQLGRVLGTATQ</sequence>
<dbReference type="AlphaFoldDB" id="A0AA40SET9"/>
<keyword evidence="2" id="KW-0067">ATP-binding</keyword>
<feature type="region of interest" description="Disordered" evidence="3">
    <location>
        <begin position="821"/>
        <end position="843"/>
    </location>
</feature>
<evidence type="ECO:0000256" key="3">
    <source>
        <dbReference type="SAM" id="MobiDB-lite"/>
    </source>
</evidence>
<dbReference type="EMBL" id="JACJIE010000007">
    <property type="protein sequence ID" value="MBA8944866.1"/>
    <property type="molecule type" value="Genomic_DNA"/>
</dbReference>
<evidence type="ECO:0000256" key="2">
    <source>
        <dbReference type="ARBA" id="ARBA00022840"/>
    </source>
</evidence>
<dbReference type="GO" id="GO:0005524">
    <property type="term" value="F:ATP binding"/>
    <property type="evidence" value="ECO:0007669"/>
    <property type="project" value="UniProtKB-KW"/>
</dbReference>
<gene>
    <name evidence="5" type="ORF">FHS33_003309</name>
</gene>
<dbReference type="GO" id="GO:0006355">
    <property type="term" value="P:regulation of DNA-templated transcription"/>
    <property type="evidence" value="ECO:0007669"/>
    <property type="project" value="InterPro"/>
</dbReference>
<evidence type="ECO:0000313" key="6">
    <source>
        <dbReference type="Proteomes" id="UP000530412"/>
    </source>
</evidence>
<dbReference type="InterPro" id="IPR027417">
    <property type="entry name" value="P-loop_NTPase"/>
</dbReference>
<dbReference type="PANTHER" id="PTHR16305">
    <property type="entry name" value="TESTICULAR SOLUBLE ADENYLYL CYCLASE"/>
    <property type="match status" value="1"/>
</dbReference>